<name>A0A3G6IY45_9CORY</name>
<organism evidence="2 3">
    <name type="scientific">Corynebacterium pseudopelargi</name>
    <dbReference type="NCBI Taxonomy" id="2080757"/>
    <lineage>
        <taxon>Bacteria</taxon>
        <taxon>Bacillati</taxon>
        <taxon>Actinomycetota</taxon>
        <taxon>Actinomycetes</taxon>
        <taxon>Mycobacteriales</taxon>
        <taxon>Corynebacteriaceae</taxon>
        <taxon>Corynebacterium</taxon>
    </lineage>
</organism>
<dbReference type="AlphaFoldDB" id="A0A3G6IY45"/>
<proteinExistence type="predicted"/>
<gene>
    <name evidence="2" type="ORF">CPPEL_07340</name>
</gene>
<dbReference type="EMBL" id="CP033898">
    <property type="protein sequence ID" value="AZA09578.1"/>
    <property type="molecule type" value="Genomic_DNA"/>
</dbReference>
<dbReference type="KEGG" id="cpso:CPPEL_07340"/>
<accession>A0A3G6IY45</accession>
<dbReference type="Proteomes" id="UP000271426">
    <property type="component" value="Chromosome"/>
</dbReference>
<reference evidence="2 3" key="1">
    <citation type="submission" date="2018-11" db="EMBL/GenBank/DDBJ databases">
        <authorList>
            <person name="Kleinhagauer T."/>
            <person name="Glaeser S.P."/>
            <person name="Spergser J."/>
            <person name="Ruckert C."/>
            <person name="Kaempfer P."/>
            <person name="Busse H.-J."/>
        </authorList>
    </citation>
    <scope>NUCLEOTIDE SEQUENCE [LARGE SCALE GENOMIC DNA]</scope>
    <source>
        <strain evidence="2 3">812CH</strain>
    </source>
</reference>
<feature type="region of interest" description="Disordered" evidence="1">
    <location>
        <begin position="1"/>
        <end position="20"/>
    </location>
</feature>
<keyword evidence="3" id="KW-1185">Reference proteome</keyword>
<sequence precursor="true">MLARRGCSKALRQKTSGTPLAQGLNNQALLVAFEGQEVHYSKHDKANHQAENQ</sequence>
<evidence type="ECO:0000313" key="3">
    <source>
        <dbReference type="Proteomes" id="UP000271426"/>
    </source>
</evidence>
<evidence type="ECO:0000256" key="1">
    <source>
        <dbReference type="SAM" id="MobiDB-lite"/>
    </source>
</evidence>
<evidence type="ECO:0000313" key="2">
    <source>
        <dbReference type="EMBL" id="AZA09578.1"/>
    </source>
</evidence>
<protein>
    <submittedName>
        <fullName evidence="2">Uncharacterized protein</fullName>
    </submittedName>
</protein>